<organism evidence="2 3">
    <name type="scientific">Paraglaciecola mesophila</name>
    <dbReference type="NCBI Taxonomy" id="197222"/>
    <lineage>
        <taxon>Bacteria</taxon>
        <taxon>Pseudomonadati</taxon>
        <taxon>Pseudomonadota</taxon>
        <taxon>Gammaproteobacteria</taxon>
        <taxon>Alteromonadales</taxon>
        <taxon>Alteromonadaceae</taxon>
        <taxon>Paraglaciecola</taxon>
    </lineage>
</organism>
<evidence type="ECO:0008006" key="4">
    <source>
        <dbReference type="Google" id="ProtNLM"/>
    </source>
</evidence>
<keyword evidence="1" id="KW-1133">Transmembrane helix</keyword>
<keyword evidence="1" id="KW-0472">Membrane</keyword>
<feature type="transmembrane region" description="Helical" evidence="1">
    <location>
        <begin position="16"/>
        <end position="37"/>
    </location>
</feature>
<dbReference type="KEGG" id="pmes:FX988_03369"/>
<protein>
    <recommendedName>
        <fullName evidence="4">Transmembrane protein</fullName>
    </recommendedName>
</protein>
<accession>A0A857JPP9</accession>
<dbReference type="Proteomes" id="UP000464524">
    <property type="component" value="Chromosome"/>
</dbReference>
<reference evidence="2 3" key="1">
    <citation type="submission" date="2019-12" db="EMBL/GenBank/DDBJ databases">
        <title>Genome sequencing and assembly of endphytes of Porphyra tenera.</title>
        <authorList>
            <person name="Park J.M."/>
            <person name="Shin R."/>
            <person name="Jo S.H."/>
        </authorList>
    </citation>
    <scope>NUCLEOTIDE SEQUENCE [LARGE SCALE GENOMIC DNA]</scope>
    <source>
        <strain evidence="2 3">GPM4</strain>
    </source>
</reference>
<evidence type="ECO:0000313" key="3">
    <source>
        <dbReference type="Proteomes" id="UP000464524"/>
    </source>
</evidence>
<dbReference type="AlphaFoldDB" id="A0A857JPP9"/>
<evidence type="ECO:0000313" key="2">
    <source>
        <dbReference type="EMBL" id="QHJ13110.1"/>
    </source>
</evidence>
<dbReference type="EMBL" id="CP047656">
    <property type="protein sequence ID" value="QHJ13110.1"/>
    <property type="molecule type" value="Genomic_DNA"/>
</dbReference>
<gene>
    <name evidence="2" type="ORF">FX988_03369</name>
</gene>
<dbReference type="OrthoDB" id="9969451at2"/>
<sequence>MTIEPEEKAAKQKYTFNLVSLVFFIVLGIALLTDWFVPYAPLPNEDLLVCERGSLLFNKQNKSFNFTSSTGLTVPLCKNTWIDAKDLSSYFAQTKEKQAEVKVYPADQKNRSSRCLTVFGLTIDEKTVVEIDDVKKAKEFTKLIFNSIAIIFILVGLFKGYSLRKSIDS</sequence>
<dbReference type="RefSeq" id="WP_160181234.1">
    <property type="nucleotide sequence ID" value="NZ_CP047656.1"/>
</dbReference>
<evidence type="ECO:0000256" key="1">
    <source>
        <dbReference type="SAM" id="Phobius"/>
    </source>
</evidence>
<proteinExistence type="predicted"/>
<keyword evidence="1" id="KW-0812">Transmembrane</keyword>
<feature type="transmembrane region" description="Helical" evidence="1">
    <location>
        <begin position="143"/>
        <end position="161"/>
    </location>
</feature>
<keyword evidence="3" id="KW-1185">Reference proteome</keyword>
<name>A0A857JPP9_9ALTE</name>